<keyword evidence="3 5" id="KW-0597">Phosphoprotein</keyword>
<dbReference type="Gene3D" id="3.40.50.2300">
    <property type="match status" value="1"/>
</dbReference>
<dbReference type="InterPro" id="IPR050595">
    <property type="entry name" value="Bact_response_regulator"/>
</dbReference>
<evidence type="ECO:0000259" key="6">
    <source>
        <dbReference type="PROSITE" id="PS50110"/>
    </source>
</evidence>
<evidence type="ECO:0000256" key="1">
    <source>
        <dbReference type="ARBA" id="ARBA00001946"/>
    </source>
</evidence>
<feature type="modified residue" description="4-aspartylphosphate" evidence="5">
    <location>
        <position position="56"/>
    </location>
</feature>
<dbReference type="CDD" id="cd00156">
    <property type="entry name" value="REC"/>
    <property type="match status" value="1"/>
</dbReference>
<dbReference type="PANTHER" id="PTHR44591:SF3">
    <property type="entry name" value="RESPONSE REGULATORY DOMAIN-CONTAINING PROTEIN"/>
    <property type="match status" value="1"/>
</dbReference>
<sequence>MKKEDLTILYVEDEEETRSIVSSILKKYYKEVIVAEDGQVGLAAYKASNPDIVLSDISMPNMNGLEMSAEIKALNPNQVIALFTAFNEPQYQEKSTELEIHAYILKPFDHDRFFNALHYLNMLVSV</sequence>
<dbReference type="PROSITE" id="PS50110">
    <property type="entry name" value="RESPONSE_REGULATORY"/>
    <property type="match status" value="1"/>
</dbReference>
<dbReference type="InterPro" id="IPR011006">
    <property type="entry name" value="CheY-like_superfamily"/>
</dbReference>
<evidence type="ECO:0000256" key="2">
    <source>
        <dbReference type="ARBA" id="ARBA00022500"/>
    </source>
</evidence>
<evidence type="ECO:0000313" key="7">
    <source>
        <dbReference type="EMBL" id="CAA6806196.1"/>
    </source>
</evidence>
<keyword evidence="4" id="KW-0283">Flagellar rotation</keyword>
<proteinExistence type="predicted"/>
<name>A0A6S6SLU2_9BACT</name>
<dbReference type="GO" id="GO:0000160">
    <property type="term" value="P:phosphorelay signal transduction system"/>
    <property type="evidence" value="ECO:0007669"/>
    <property type="project" value="InterPro"/>
</dbReference>
<evidence type="ECO:0000256" key="3">
    <source>
        <dbReference type="ARBA" id="ARBA00022553"/>
    </source>
</evidence>
<dbReference type="SUPFAM" id="SSF52172">
    <property type="entry name" value="CheY-like"/>
    <property type="match status" value="1"/>
</dbReference>
<organism evidence="7">
    <name type="scientific">uncultured Sulfurovum sp</name>
    <dbReference type="NCBI Taxonomy" id="269237"/>
    <lineage>
        <taxon>Bacteria</taxon>
        <taxon>Pseudomonadati</taxon>
        <taxon>Campylobacterota</taxon>
        <taxon>Epsilonproteobacteria</taxon>
        <taxon>Campylobacterales</taxon>
        <taxon>Sulfurovaceae</taxon>
        <taxon>Sulfurovum</taxon>
        <taxon>environmental samples</taxon>
    </lineage>
</organism>
<protein>
    <submittedName>
        <fullName evidence="7">Two-component response regulator vanRB</fullName>
    </submittedName>
</protein>
<dbReference type="EMBL" id="CACVAX010000013">
    <property type="protein sequence ID" value="CAA6806196.1"/>
    <property type="molecule type" value="Genomic_DNA"/>
</dbReference>
<dbReference type="Pfam" id="PF00072">
    <property type="entry name" value="Response_reg"/>
    <property type="match status" value="1"/>
</dbReference>
<feature type="domain" description="Response regulatory" evidence="6">
    <location>
        <begin position="7"/>
        <end position="121"/>
    </location>
</feature>
<dbReference type="GO" id="GO:0006935">
    <property type="term" value="P:chemotaxis"/>
    <property type="evidence" value="ECO:0007669"/>
    <property type="project" value="UniProtKB-KW"/>
</dbReference>
<reference evidence="7" key="1">
    <citation type="submission" date="2020-01" db="EMBL/GenBank/DDBJ databases">
        <authorList>
            <person name="Meier V. D."/>
            <person name="Meier V D."/>
        </authorList>
    </citation>
    <scope>NUCLEOTIDE SEQUENCE</scope>
    <source>
        <strain evidence="7">HLG_WM_MAG_04</strain>
    </source>
</reference>
<dbReference type="GO" id="GO:0097588">
    <property type="term" value="P:archaeal or bacterial-type flagellum-dependent cell motility"/>
    <property type="evidence" value="ECO:0007669"/>
    <property type="project" value="UniProtKB-KW"/>
</dbReference>
<dbReference type="SMART" id="SM00448">
    <property type="entry name" value="REC"/>
    <property type="match status" value="1"/>
</dbReference>
<keyword evidence="2" id="KW-0145">Chemotaxis</keyword>
<accession>A0A6S6SLU2</accession>
<dbReference type="AlphaFoldDB" id="A0A6S6SLU2"/>
<dbReference type="PANTHER" id="PTHR44591">
    <property type="entry name" value="STRESS RESPONSE REGULATOR PROTEIN 1"/>
    <property type="match status" value="1"/>
</dbReference>
<comment type="cofactor">
    <cofactor evidence="1">
        <name>Mg(2+)</name>
        <dbReference type="ChEBI" id="CHEBI:18420"/>
    </cofactor>
</comment>
<gene>
    <name evidence="7" type="ORF">HELGO_WM3165</name>
</gene>
<evidence type="ECO:0000256" key="4">
    <source>
        <dbReference type="ARBA" id="ARBA00022779"/>
    </source>
</evidence>
<evidence type="ECO:0000256" key="5">
    <source>
        <dbReference type="PROSITE-ProRule" id="PRU00169"/>
    </source>
</evidence>
<dbReference type="InterPro" id="IPR001789">
    <property type="entry name" value="Sig_transdc_resp-reg_receiver"/>
</dbReference>